<feature type="chain" id="PRO_5037869583" description="T9SS C-terminal target domain-containing protein" evidence="2">
    <location>
        <begin position="19"/>
        <end position="405"/>
    </location>
</feature>
<dbReference type="Gene3D" id="3.60.10.10">
    <property type="entry name" value="Endonuclease/exonuclease/phosphatase"/>
    <property type="match status" value="1"/>
</dbReference>
<protein>
    <recommendedName>
        <fullName evidence="7">T9SS C-terminal target domain-containing protein</fullName>
    </recommendedName>
</protein>
<gene>
    <name evidence="5" type="ORF">CRYO30217_00802</name>
</gene>
<dbReference type="SUPFAM" id="SSF56219">
    <property type="entry name" value="DNase I-like"/>
    <property type="match status" value="1"/>
</dbReference>
<evidence type="ECO:0008006" key="7">
    <source>
        <dbReference type="Google" id="ProtNLM"/>
    </source>
</evidence>
<dbReference type="NCBIfam" id="TIGR04183">
    <property type="entry name" value="Por_Secre_tail"/>
    <property type="match status" value="1"/>
</dbReference>
<evidence type="ECO:0000256" key="1">
    <source>
        <dbReference type="ARBA" id="ARBA00022729"/>
    </source>
</evidence>
<dbReference type="Pfam" id="PF03372">
    <property type="entry name" value="Exo_endo_phos"/>
    <property type="match status" value="1"/>
</dbReference>
<dbReference type="InterPro" id="IPR036691">
    <property type="entry name" value="Endo/exonu/phosph_ase_sf"/>
</dbReference>
<dbReference type="KEGG" id="ptan:CRYO30217_00802"/>
<keyword evidence="6" id="KW-1185">Reference proteome</keyword>
<organism evidence="5 6">
    <name type="scientific">Parvicella tangerina</name>
    <dbReference type="NCBI Taxonomy" id="2829795"/>
    <lineage>
        <taxon>Bacteria</taxon>
        <taxon>Pseudomonadati</taxon>
        <taxon>Bacteroidota</taxon>
        <taxon>Flavobacteriia</taxon>
        <taxon>Flavobacteriales</taxon>
        <taxon>Parvicellaceae</taxon>
        <taxon>Parvicella</taxon>
    </lineage>
</organism>
<name>A0A916JKT6_9FLAO</name>
<keyword evidence="1 2" id="KW-0732">Signal</keyword>
<evidence type="ECO:0000256" key="2">
    <source>
        <dbReference type="SAM" id="SignalP"/>
    </source>
</evidence>
<feature type="domain" description="Secretion system C-terminal sorting" evidence="4">
    <location>
        <begin position="351"/>
        <end position="402"/>
    </location>
</feature>
<proteinExistence type="predicted"/>
<reference evidence="5" key="1">
    <citation type="submission" date="2021-04" db="EMBL/GenBank/DDBJ databases">
        <authorList>
            <person name="Rodrigo-Torres L."/>
            <person name="Arahal R. D."/>
            <person name="Lucena T."/>
        </authorList>
    </citation>
    <scope>NUCLEOTIDE SEQUENCE</scope>
    <source>
        <strain evidence="5">AS29M-1</strain>
    </source>
</reference>
<dbReference type="InterPro" id="IPR026444">
    <property type="entry name" value="Secre_tail"/>
</dbReference>
<dbReference type="AlphaFoldDB" id="A0A916JKT6"/>
<evidence type="ECO:0000259" key="3">
    <source>
        <dbReference type="Pfam" id="PF03372"/>
    </source>
</evidence>
<dbReference type="GO" id="GO:0003824">
    <property type="term" value="F:catalytic activity"/>
    <property type="evidence" value="ECO:0007669"/>
    <property type="project" value="InterPro"/>
</dbReference>
<sequence>MKRFILAITTLISCSINAQTGSETVSVMYYNLLKFPNTTLDRVDTLEKIIRYVEPDLFLVCELESSYGATQILANAMNTQGVTHYSKAIFYDGNDTDNMLFYNDEKFGLVGQHQISGGTRDISEYKIYYKEPGLDANSDTTYLYLYCAHLKAGSTQSDANTRASEATNFKNYLQNAGRTGNLIFGGDFNLYESSEAACQTLLTGGNVAFNDPVNQLGSWHNNSTYAAYHTQSSRSQSGGYAGGSSGGMDDRFDFILISDEVKNGTDRVQYVGGSYKAIGQDGNRLNSAVNTGFNYVVPADIADALFYMSDHLPVFMEMSIEYPVGVQEVQSVLSNFHFINEDEMQLILNQGVSLLNTEVYSLAGQRVLVNQSSETLLDLSDLSKGVYVLKLNTNKGMATAKFFKE</sequence>
<feature type="signal peptide" evidence="2">
    <location>
        <begin position="1"/>
        <end position="18"/>
    </location>
</feature>
<evidence type="ECO:0000259" key="4">
    <source>
        <dbReference type="Pfam" id="PF18962"/>
    </source>
</evidence>
<dbReference type="InterPro" id="IPR005135">
    <property type="entry name" value="Endo/exonuclease/phosphatase"/>
</dbReference>
<dbReference type="RefSeq" id="WP_258541026.1">
    <property type="nucleotide sequence ID" value="NZ_OU015584.1"/>
</dbReference>
<dbReference type="Pfam" id="PF18962">
    <property type="entry name" value="Por_Secre_tail"/>
    <property type="match status" value="1"/>
</dbReference>
<dbReference type="Proteomes" id="UP000683507">
    <property type="component" value="Chromosome"/>
</dbReference>
<dbReference type="EMBL" id="OU015584">
    <property type="protein sequence ID" value="CAG5078902.1"/>
    <property type="molecule type" value="Genomic_DNA"/>
</dbReference>
<evidence type="ECO:0000313" key="6">
    <source>
        <dbReference type="Proteomes" id="UP000683507"/>
    </source>
</evidence>
<accession>A0A916JKT6</accession>
<feature type="domain" description="Endonuclease/exonuclease/phosphatase" evidence="3">
    <location>
        <begin position="28"/>
        <end position="311"/>
    </location>
</feature>
<evidence type="ECO:0000313" key="5">
    <source>
        <dbReference type="EMBL" id="CAG5078902.1"/>
    </source>
</evidence>